<protein>
    <recommendedName>
        <fullName evidence="1">N-acetyltransferase domain-containing protein</fullName>
    </recommendedName>
</protein>
<sequence length="183" mass="20019">MHPMPDQVNMSSSYSARTATEGDAVAMMRIATDAFNGAGNTVDSHICPERLRTATGKEDMFSYREASKRTGGFPACMDVAAMKKLQKRPNSLSKRRLGKRETKICGGAALQTIAVSPTHQRQGIGSMLIRWGQDKARDEGKEGYVLGTGPGRRLYLNAGFEDLASNGFILGEMHYSMVKRVVK</sequence>
<gene>
    <name evidence="2" type="ORF">B0T25DRAFT_27592</name>
</gene>
<dbReference type="InterPro" id="IPR052523">
    <property type="entry name" value="Trichothecene_AcTrans"/>
</dbReference>
<dbReference type="Proteomes" id="UP001275084">
    <property type="component" value="Unassembled WGS sequence"/>
</dbReference>
<dbReference type="Gene3D" id="3.40.630.30">
    <property type="match status" value="1"/>
</dbReference>
<accession>A0AAJ0HUP5</accession>
<organism evidence="2 3">
    <name type="scientific">Lasiosphaeria hispida</name>
    <dbReference type="NCBI Taxonomy" id="260671"/>
    <lineage>
        <taxon>Eukaryota</taxon>
        <taxon>Fungi</taxon>
        <taxon>Dikarya</taxon>
        <taxon>Ascomycota</taxon>
        <taxon>Pezizomycotina</taxon>
        <taxon>Sordariomycetes</taxon>
        <taxon>Sordariomycetidae</taxon>
        <taxon>Sordariales</taxon>
        <taxon>Lasiosphaeriaceae</taxon>
        <taxon>Lasiosphaeria</taxon>
    </lineage>
</organism>
<dbReference type="EMBL" id="JAUIQD010000001">
    <property type="protein sequence ID" value="KAK3363013.1"/>
    <property type="molecule type" value="Genomic_DNA"/>
</dbReference>
<evidence type="ECO:0000313" key="2">
    <source>
        <dbReference type="EMBL" id="KAK3363013.1"/>
    </source>
</evidence>
<dbReference type="AlphaFoldDB" id="A0AAJ0HUP5"/>
<dbReference type="PROSITE" id="PS51186">
    <property type="entry name" value="GNAT"/>
    <property type="match status" value="1"/>
</dbReference>
<dbReference type="InterPro" id="IPR000182">
    <property type="entry name" value="GNAT_dom"/>
</dbReference>
<dbReference type="PANTHER" id="PTHR42791:SF1">
    <property type="entry name" value="N-ACETYLTRANSFERASE DOMAIN-CONTAINING PROTEIN"/>
    <property type="match status" value="1"/>
</dbReference>
<dbReference type="GO" id="GO:0016747">
    <property type="term" value="F:acyltransferase activity, transferring groups other than amino-acyl groups"/>
    <property type="evidence" value="ECO:0007669"/>
    <property type="project" value="InterPro"/>
</dbReference>
<evidence type="ECO:0000259" key="1">
    <source>
        <dbReference type="PROSITE" id="PS51186"/>
    </source>
</evidence>
<feature type="domain" description="N-acetyltransferase" evidence="1">
    <location>
        <begin position="49"/>
        <end position="182"/>
    </location>
</feature>
<keyword evidence="3" id="KW-1185">Reference proteome</keyword>
<dbReference type="CDD" id="cd04301">
    <property type="entry name" value="NAT_SF"/>
    <property type="match status" value="1"/>
</dbReference>
<dbReference type="Pfam" id="PF13508">
    <property type="entry name" value="Acetyltransf_7"/>
    <property type="match status" value="1"/>
</dbReference>
<evidence type="ECO:0000313" key="3">
    <source>
        <dbReference type="Proteomes" id="UP001275084"/>
    </source>
</evidence>
<comment type="caution">
    <text evidence="2">The sequence shown here is derived from an EMBL/GenBank/DDBJ whole genome shotgun (WGS) entry which is preliminary data.</text>
</comment>
<proteinExistence type="predicted"/>
<reference evidence="2" key="1">
    <citation type="journal article" date="2023" name="Mol. Phylogenet. Evol.">
        <title>Genome-scale phylogeny and comparative genomics of the fungal order Sordariales.</title>
        <authorList>
            <person name="Hensen N."/>
            <person name="Bonometti L."/>
            <person name="Westerberg I."/>
            <person name="Brannstrom I.O."/>
            <person name="Guillou S."/>
            <person name="Cros-Aarteil S."/>
            <person name="Calhoun S."/>
            <person name="Haridas S."/>
            <person name="Kuo A."/>
            <person name="Mondo S."/>
            <person name="Pangilinan J."/>
            <person name="Riley R."/>
            <person name="LaButti K."/>
            <person name="Andreopoulos B."/>
            <person name="Lipzen A."/>
            <person name="Chen C."/>
            <person name="Yan M."/>
            <person name="Daum C."/>
            <person name="Ng V."/>
            <person name="Clum A."/>
            <person name="Steindorff A."/>
            <person name="Ohm R.A."/>
            <person name="Martin F."/>
            <person name="Silar P."/>
            <person name="Natvig D.O."/>
            <person name="Lalanne C."/>
            <person name="Gautier V."/>
            <person name="Ament-Velasquez S.L."/>
            <person name="Kruys A."/>
            <person name="Hutchinson M.I."/>
            <person name="Powell A.J."/>
            <person name="Barry K."/>
            <person name="Miller A.N."/>
            <person name="Grigoriev I.V."/>
            <person name="Debuchy R."/>
            <person name="Gladieux P."/>
            <person name="Hiltunen Thoren M."/>
            <person name="Johannesson H."/>
        </authorList>
    </citation>
    <scope>NUCLEOTIDE SEQUENCE</scope>
    <source>
        <strain evidence="2">CBS 955.72</strain>
    </source>
</reference>
<dbReference type="PANTHER" id="PTHR42791">
    <property type="entry name" value="GNAT FAMILY ACETYLTRANSFERASE"/>
    <property type="match status" value="1"/>
</dbReference>
<reference evidence="2" key="2">
    <citation type="submission" date="2023-06" db="EMBL/GenBank/DDBJ databases">
        <authorList>
            <consortium name="Lawrence Berkeley National Laboratory"/>
            <person name="Haridas S."/>
            <person name="Hensen N."/>
            <person name="Bonometti L."/>
            <person name="Westerberg I."/>
            <person name="Brannstrom I.O."/>
            <person name="Guillou S."/>
            <person name="Cros-Aarteil S."/>
            <person name="Calhoun S."/>
            <person name="Kuo A."/>
            <person name="Mondo S."/>
            <person name="Pangilinan J."/>
            <person name="Riley R."/>
            <person name="Labutti K."/>
            <person name="Andreopoulos B."/>
            <person name="Lipzen A."/>
            <person name="Chen C."/>
            <person name="Yanf M."/>
            <person name="Daum C."/>
            <person name="Ng V."/>
            <person name="Clum A."/>
            <person name="Steindorff A."/>
            <person name="Ohm R."/>
            <person name="Martin F."/>
            <person name="Silar P."/>
            <person name="Natvig D."/>
            <person name="Lalanne C."/>
            <person name="Gautier V."/>
            <person name="Ament-Velasquez S.L."/>
            <person name="Kruys A."/>
            <person name="Hutchinson M.I."/>
            <person name="Powell A.J."/>
            <person name="Barry K."/>
            <person name="Miller A.N."/>
            <person name="Grigoriev I.V."/>
            <person name="Debuchy R."/>
            <person name="Gladieux P."/>
            <person name="Thoren M.H."/>
            <person name="Johannesson H."/>
        </authorList>
    </citation>
    <scope>NUCLEOTIDE SEQUENCE</scope>
    <source>
        <strain evidence="2">CBS 955.72</strain>
    </source>
</reference>
<dbReference type="InterPro" id="IPR016181">
    <property type="entry name" value="Acyl_CoA_acyltransferase"/>
</dbReference>
<dbReference type="SUPFAM" id="SSF55729">
    <property type="entry name" value="Acyl-CoA N-acyltransferases (Nat)"/>
    <property type="match status" value="1"/>
</dbReference>
<name>A0AAJ0HUP5_9PEZI</name>